<evidence type="ECO:0000313" key="3">
    <source>
        <dbReference type="Proteomes" id="UP000006622"/>
    </source>
</evidence>
<sequence length="302" mass="32955">MRELELDHPYTVPYKRICAVCDPYNEVAEIIEYTNCYGGAAWAKYHYSHSPLILDIRVIGNTIRYLVKAGYSNLELKPSTSAAGIESVIINGDHVSITYAGLGGGGVGATMCRACAEGVISYDVTESGGSRSAKGTISVPRMERVIIGIDDTDTKYEGATWTLCHNIANSLDSADKTYLSQALVQLFPVPEKTQNCVSTVIEFGCTNNNAKETLLQEFKKALLKYSVSNETGMVAITSFDPVDTYEYSKICRSQKVTRDFALEYAKQNNIEVLLDGNGVIGALAALAWVARPDESIIMEAEI</sequence>
<dbReference type="InterPro" id="IPR017674">
    <property type="entry name" value="Methan_mark_11"/>
</dbReference>
<protein>
    <submittedName>
        <fullName evidence="2">Methanogenesis marker protein 11</fullName>
    </submittedName>
</protein>
<dbReference type="OrthoDB" id="52716at2157"/>
<dbReference type="HOGENOM" id="CLU_065511_0_0_2"/>
<dbReference type="Pfam" id="PF22641">
    <property type="entry name" value="TiaS_TCKD"/>
    <property type="match status" value="1"/>
</dbReference>
<dbReference type="KEGG" id="mzh:Mzhil_1000"/>
<proteinExistence type="predicted"/>
<keyword evidence="3" id="KW-1185">Reference proteome</keyword>
<dbReference type="EMBL" id="CP002101">
    <property type="protein sequence ID" value="AEH60857.1"/>
    <property type="molecule type" value="Genomic_DNA"/>
</dbReference>
<dbReference type="NCBIfam" id="TIGR03280">
    <property type="entry name" value="methan_mark_11"/>
    <property type="match status" value="1"/>
</dbReference>
<dbReference type="PANTHER" id="PTHR40705">
    <property type="entry name" value="TRNA(ILE2) 2-AGMATINYLCYTIDINE SYNTHETASE TIAS"/>
    <property type="match status" value="1"/>
</dbReference>
<dbReference type="AlphaFoldDB" id="F7XLN4"/>
<accession>F7XLN4</accession>
<reference evidence="2 3" key="1">
    <citation type="submission" date="2010-07" db="EMBL/GenBank/DDBJ databases">
        <title>The complete genome of Methanosalsum zhilinae DSM 4017.</title>
        <authorList>
            <consortium name="US DOE Joint Genome Institute (JGI-PGF)"/>
            <person name="Lucas S."/>
            <person name="Copeland A."/>
            <person name="Lapidus A."/>
            <person name="Glavina del Rio T."/>
            <person name="Dalin E."/>
            <person name="Tice H."/>
            <person name="Bruce D."/>
            <person name="Goodwin L."/>
            <person name="Pitluck S."/>
            <person name="Kyrpides N."/>
            <person name="Mavromatis K."/>
            <person name="Ovchinnikova G."/>
            <person name="Daligault H."/>
            <person name="Detter J.C."/>
            <person name="Han C."/>
            <person name="Tapia R."/>
            <person name="Larimer F."/>
            <person name="Land M."/>
            <person name="Hauser L."/>
            <person name="Markowitz V."/>
            <person name="Cheng J.-F."/>
            <person name="Hugenholtz P."/>
            <person name="Woyke T."/>
            <person name="Wu D."/>
            <person name="Spring S."/>
            <person name="Schueler E."/>
            <person name="Brambilla E."/>
            <person name="Klenk H.-P."/>
            <person name="Eisen J.A."/>
        </authorList>
    </citation>
    <scope>NUCLEOTIDE SEQUENCE [LARGE SCALE GENOMIC DNA]</scope>
    <source>
        <strain evidence="3">DSM 4017 / NBRC 107636 / OCM 62 / WeN5</strain>
    </source>
</reference>
<gene>
    <name evidence="2" type="ordered locus">Mzhil_1000</name>
</gene>
<evidence type="ECO:0000259" key="1">
    <source>
        <dbReference type="Pfam" id="PF22641"/>
    </source>
</evidence>
<dbReference type="Proteomes" id="UP000006622">
    <property type="component" value="Chromosome"/>
</dbReference>
<dbReference type="STRING" id="679901.Mzhil_1000"/>
<dbReference type="RefSeq" id="WP_013898295.1">
    <property type="nucleotide sequence ID" value="NC_015676.1"/>
</dbReference>
<dbReference type="PANTHER" id="PTHR40705:SF2">
    <property type="entry name" value="DUF1743 DOMAIN-CONTAINING PROTEIN"/>
    <property type="match status" value="1"/>
</dbReference>
<dbReference type="GeneID" id="10822623"/>
<name>F7XLN4_METZD</name>
<organism evidence="2 3">
    <name type="scientific">Methanosalsum zhilinae (strain DSM 4017 / NBRC 107636 / OCM 62 / WeN5)</name>
    <name type="common">Methanohalophilus zhilinae</name>
    <dbReference type="NCBI Taxonomy" id="679901"/>
    <lineage>
        <taxon>Archaea</taxon>
        <taxon>Methanobacteriati</taxon>
        <taxon>Methanobacteriota</taxon>
        <taxon>Stenosarchaea group</taxon>
        <taxon>Methanomicrobia</taxon>
        <taxon>Methanosarcinales</taxon>
        <taxon>Methanosarcinaceae</taxon>
        <taxon>Methanosalsum</taxon>
    </lineage>
</organism>
<dbReference type="InterPro" id="IPR053870">
    <property type="entry name" value="TiaS-like_TCKD"/>
</dbReference>
<dbReference type="Gene3D" id="3.30.70.2200">
    <property type="match status" value="1"/>
</dbReference>
<feature type="domain" description="TiaS-like TCKD" evidence="1">
    <location>
        <begin position="146"/>
        <end position="204"/>
    </location>
</feature>
<evidence type="ECO:0000313" key="2">
    <source>
        <dbReference type="EMBL" id="AEH60857.1"/>
    </source>
</evidence>